<dbReference type="InterPro" id="IPR011055">
    <property type="entry name" value="Dup_hybrid_motif"/>
</dbReference>
<dbReference type="Gene3D" id="2.70.70.10">
    <property type="entry name" value="Glucose Permease (Domain IIA)"/>
    <property type="match status" value="1"/>
</dbReference>
<reference evidence="9" key="1">
    <citation type="submission" date="2021-05" db="EMBL/GenBank/DDBJ databases">
        <authorList>
            <person name="Tanabe Y."/>
        </authorList>
    </citation>
    <scope>NUCLEOTIDE SEQUENCE</scope>
    <source>
        <strain evidence="9">BOTRYCO-1</strain>
    </source>
</reference>
<proteinExistence type="predicted"/>
<dbReference type="EMBL" id="BPFZ01000014">
    <property type="protein sequence ID" value="GIU67793.1"/>
    <property type="molecule type" value="Genomic_DNA"/>
</dbReference>
<dbReference type="InterPro" id="IPR050570">
    <property type="entry name" value="Cell_wall_metabolism_enzyme"/>
</dbReference>
<evidence type="ECO:0000313" key="10">
    <source>
        <dbReference type="Proteomes" id="UP001161064"/>
    </source>
</evidence>
<dbReference type="PANTHER" id="PTHR21666">
    <property type="entry name" value="PEPTIDASE-RELATED"/>
    <property type="match status" value="1"/>
</dbReference>
<organism evidence="9 10">
    <name type="scientific">Candidatus Phycosocius spiralis</name>
    <dbReference type="NCBI Taxonomy" id="2815099"/>
    <lineage>
        <taxon>Bacteria</taxon>
        <taxon>Pseudomonadati</taxon>
        <taxon>Pseudomonadota</taxon>
        <taxon>Alphaproteobacteria</taxon>
        <taxon>Caulobacterales</taxon>
        <taxon>Caulobacterales incertae sedis</taxon>
        <taxon>Candidatus Phycosocius</taxon>
    </lineage>
</organism>
<evidence type="ECO:0000256" key="1">
    <source>
        <dbReference type="ARBA" id="ARBA00001947"/>
    </source>
</evidence>
<gene>
    <name evidence="9" type="ORF">PsB1_1947</name>
</gene>
<dbReference type="InterPro" id="IPR016047">
    <property type="entry name" value="M23ase_b-sheet_dom"/>
</dbReference>
<evidence type="ECO:0000256" key="2">
    <source>
        <dbReference type="ARBA" id="ARBA00022670"/>
    </source>
</evidence>
<sequence>MILLGRDDLGSKSYYSTHMKRLFALFMSLLSFVTALPVHGQSSAEQELKRLEAERVRREHHYGSLVEDANRLASDAEALRKKLVAAADYRDRLEREVEAKESRLIQLRHQEKDLSARIKASQSALEDVVIALLAMERDRPPTLAVQPKNVAESARVAILMGEIAPILQSRARQAASQIANLRTVRESILMQNISYRDSNTRLMIARQTIGGLIKERQIMQARILADADTERTRIIEIVRRSNDLRELVLRLGGSVPGLQATSPAEVNQEDGGFARAMGSIAYPAFGQIVVSYGATLESGGRSEGITIRTKLGAQVSAPYDGEIEFVGPFRSYGRVMILNVGGGYHLVLAGMANTYADVGQHVLAGEPIGEMTSDTRLMPDLYMEVRQQSTPLNPNLWVKRPDGT</sequence>
<keyword evidence="4" id="KW-0378">Hydrolase</keyword>
<dbReference type="SUPFAM" id="SSF51261">
    <property type="entry name" value="Duplicated hybrid motif"/>
    <property type="match status" value="1"/>
</dbReference>
<feature type="coiled-coil region" evidence="7">
    <location>
        <begin position="76"/>
        <end position="117"/>
    </location>
</feature>
<evidence type="ECO:0000313" key="9">
    <source>
        <dbReference type="EMBL" id="GIU67793.1"/>
    </source>
</evidence>
<protein>
    <submittedName>
        <fullName evidence="9">Membrane protein</fullName>
    </submittedName>
</protein>
<keyword evidence="2" id="KW-0645">Protease</keyword>
<evidence type="ECO:0000256" key="4">
    <source>
        <dbReference type="ARBA" id="ARBA00022801"/>
    </source>
</evidence>
<dbReference type="CDD" id="cd12797">
    <property type="entry name" value="M23_peptidase"/>
    <property type="match status" value="1"/>
</dbReference>
<keyword evidence="5" id="KW-0862">Zinc</keyword>
<evidence type="ECO:0000256" key="7">
    <source>
        <dbReference type="SAM" id="Coils"/>
    </source>
</evidence>
<dbReference type="PANTHER" id="PTHR21666:SF288">
    <property type="entry name" value="CELL DIVISION PROTEIN YTFB"/>
    <property type="match status" value="1"/>
</dbReference>
<keyword evidence="10" id="KW-1185">Reference proteome</keyword>
<name>A0ABQ4PXP8_9PROT</name>
<evidence type="ECO:0000256" key="3">
    <source>
        <dbReference type="ARBA" id="ARBA00022723"/>
    </source>
</evidence>
<feature type="domain" description="M23ase beta-sheet core" evidence="8">
    <location>
        <begin position="302"/>
        <end position="394"/>
    </location>
</feature>
<evidence type="ECO:0000256" key="5">
    <source>
        <dbReference type="ARBA" id="ARBA00022833"/>
    </source>
</evidence>
<comment type="caution">
    <text evidence="9">The sequence shown here is derived from an EMBL/GenBank/DDBJ whole genome shotgun (WGS) entry which is preliminary data.</text>
</comment>
<keyword evidence="3" id="KW-0479">Metal-binding</keyword>
<dbReference type="Proteomes" id="UP001161064">
    <property type="component" value="Unassembled WGS sequence"/>
</dbReference>
<evidence type="ECO:0000256" key="6">
    <source>
        <dbReference type="ARBA" id="ARBA00023049"/>
    </source>
</evidence>
<accession>A0ABQ4PXP8</accession>
<keyword evidence="7" id="KW-0175">Coiled coil</keyword>
<reference evidence="9" key="2">
    <citation type="journal article" date="2023" name="ISME Commun">
        <title>Characterization of a bloom-associated alphaproteobacterial lineage, 'Candidatus Phycosocius': insights into freshwater algal-bacterial interactions.</title>
        <authorList>
            <person name="Tanabe Y."/>
            <person name="Yamaguchi H."/>
            <person name="Yoshida M."/>
            <person name="Kai A."/>
            <person name="Okazaki Y."/>
        </authorList>
    </citation>
    <scope>NUCLEOTIDE SEQUENCE</scope>
    <source>
        <strain evidence="9">BOTRYCO-1</strain>
    </source>
</reference>
<keyword evidence="6" id="KW-0482">Metalloprotease</keyword>
<comment type="cofactor">
    <cofactor evidence="1">
        <name>Zn(2+)</name>
        <dbReference type="ChEBI" id="CHEBI:29105"/>
    </cofactor>
</comment>
<dbReference type="Pfam" id="PF01551">
    <property type="entry name" value="Peptidase_M23"/>
    <property type="match status" value="1"/>
</dbReference>
<evidence type="ECO:0000259" key="8">
    <source>
        <dbReference type="Pfam" id="PF01551"/>
    </source>
</evidence>